<protein>
    <submittedName>
        <fullName evidence="2">Uncharacterized protein</fullName>
    </submittedName>
</protein>
<sequence length="126" mass="13408">MARRNASPLWGYAAGVPLPACRCRRAAGLSRAADLSRERVRRALPPLVSSPCARRVVIACPPRGRDDDAAGRHQRQVAATPVPLAETLEGKNPARPVGGAARRWNSRGMATPLRVPTTAPVSTSVK</sequence>
<dbReference type="EMBL" id="CP012673">
    <property type="protein sequence ID" value="AUX42619.1"/>
    <property type="molecule type" value="Genomic_DNA"/>
</dbReference>
<accession>A0A2L0ETL4</accession>
<gene>
    <name evidence="2" type="ORF">SOCE26_040520</name>
</gene>
<feature type="region of interest" description="Disordered" evidence="1">
    <location>
        <begin position="61"/>
        <end position="126"/>
    </location>
</feature>
<proteinExistence type="predicted"/>
<reference evidence="2 3" key="1">
    <citation type="submission" date="2015-09" db="EMBL/GenBank/DDBJ databases">
        <title>Sorangium comparison.</title>
        <authorList>
            <person name="Zaburannyi N."/>
            <person name="Bunk B."/>
            <person name="Overmann J."/>
            <person name="Mueller R."/>
        </authorList>
    </citation>
    <scope>NUCLEOTIDE SEQUENCE [LARGE SCALE GENOMIC DNA]</scope>
    <source>
        <strain evidence="2 3">So ce26</strain>
    </source>
</reference>
<evidence type="ECO:0000313" key="3">
    <source>
        <dbReference type="Proteomes" id="UP000238348"/>
    </source>
</evidence>
<evidence type="ECO:0000256" key="1">
    <source>
        <dbReference type="SAM" id="MobiDB-lite"/>
    </source>
</evidence>
<dbReference type="AlphaFoldDB" id="A0A2L0ETL4"/>
<name>A0A2L0ETL4_SORCE</name>
<organism evidence="2 3">
    <name type="scientific">Sorangium cellulosum</name>
    <name type="common">Polyangium cellulosum</name>
    <dbReference type="NCBI Taxonomy" id="56"/>
    <lineage>
        <taxon>Bacteria</taxon>
        <taxon>Pseudomonadati</taxon>
        <taxon>Myxococcota</taxon>
        <taxon>Polyangia</taxon>
        <taxon>Polyangiales</taxon>
        <taxon>Polyangiaceae</taxon>
        <taxon>Sorangium</taxon>
    </lineage>
</organism>
<dbReference type="Proteomes" id="UP000238348">
    <property type="component" value="Chromosome"/>
</dbReference>
<evidence type="ECO:0000313" key="2">
    <source>
        <dbReference type="EMBL" id="AUX42619.1"/>
    </source>
</evidence>